<comment type="caution">
    <text evidence="2">The sequence shown here is derived from an EMBL/GenBank/DDBJ whole genome shotgun (WGS) entry which is preliminary data.</text>
</comment>
<keyword evidence="3" id="KW-1185">Reference proteome</keyword>
<sequence length="132" mass="14349">MRTHLQTGGAKPWWSPHYRAPVPETRVRDMAEAIIGSLAAVFGALIGAWAALKARTPSEAKVEVVDVALVPGGCRYVRDRASGPACLTDIWGFVRHVRHGGVQTFQSKSLDRQYAGFRSKPLSTRMACTGLS</sequence>
<evidence type="ECO:0000313" key="2">
    <source>
        <dbReference type="EMBL" id="GGO45348.1"/>
    </source>
</evidence>
<feature type="transmembrane region" description="Helical" evidence="1">
    <location>
        <begin position="33"/>
        <end position="52"/>
    </location>
</feature>
<organism evidence="2 3">
    <name type="scientific">Streptomyces lasiicapitis</name>
    <dbReference type="NCBI Taxonomy" id="1923961"/>
    <lineage>
        <taxon>Bacteria</taxon>
        <taxon>Bacillati</taxon>
        <taxon>Actinomycetota</taxon>
        <taxon>Actinomycetes</taxon>
        <taxon>Kitasatosporales</taxon>
        <taxon>Streptomycetaceae</taxon>
        <taxon>Streptomyces</taxon>
    </lineage>
</organism>
<dbReference type="Proteomes" id="UP000656881">
    <property type="component" value="Unassembled WGS sequence"/>
</dbReference>
<keyword evidence="1" id="KW-0812">Transmembrane</keyword>
<gene>
    <name evidence="2" type="ORF">GCM10012286_33660</name>
</gene>
<name>A0ABQ2M321_9ACTN</name>
<evidence type="ECO:0000313" key="3">
    <source>
        <dbReference type="Proteomes" id="UP000656881"/>
    </source>
</evidence>
<evidence type="ECO:0000256" key="1">
    <source>
        <dbReference type="SAM" id="Phobius"/>
    </source>
</evidence>
<keyword evidence="1" id="KW-0472">Membrane</keyword>
<accession>A0ABQ2M321</accession>
<proteinExistence type="predicted"/>
<keyword evidence="1" id="KW-1133">Transmembrane helix</keyword>
<dbReference type="EMBL" id="BMNG01000007">
    <property type="protein sequence ID" value="GGO45348.1"/>
    <property type="molecule type" value="Genomic_DNA"/>
</dbReference>
<protein>
    <submittedName>
        <fullName evidence="2">Uncharacterized protein</fullName>
    </submittedName>
</protein>
<reference evidence="3" key="1">
    <citation type="journal article" date="2019" name="Int. J. Syst. Evol. Microbiol.">
        <title>The Global Catalogue of Microorganisms (GCM) 10K type strain sequencing project: providing services to taxonomists for standard genome sequencing and annotation.</title>
        <authorList>
            <consortium name="The Broad Institute Genomics Platform"/>
            <consortium name="The Broad Institute Genome Sequencing Center for Infectious Disease"/>
            <person name="Wu L."/>
            <person name="Ma J."/>
        </authorList>
    </citation>
    <scope>NUCLEOTIDE SEQUENCE [LARGE SCALE GENOMIC DNA]</scope>
    <source>
        <strain evidence="3">CGMCC 4.7349</strain>
    </source>
</reference>